<evidence type="ECO:0000313" key="1">
    <source>
        <dbReference type="EMBL" id="CBI11560.1"/>
    </source>
</evidence>
<reference evidence="1" key="1">
    <citation type="submission" date="2009-10" db="EMBL/GenBank/DDBJ databases">
        <title>Diversity of trophic interactions inside an arsenic-rich microbial ecosystem.</title>
        <authorList>
            <person name="Bertin P.N."/>
            <person name="Heinrich-Salmeron A."/>
            <person name="Pelletier E."/>
            <person name="Goulhen-Chollet F."/>
            <person name="Arsene-Ploetze F."/>
            <person name="Gallien S."/>
            <person name="Calteau A."/>
            <person name="Vallenet D."/>
            <person name="Casiot C."/>
            <person name="Chane-Woon-Ming B."/>
            <person name="Giloteaux L."/>
            <person name="Barakat M."/>
            <person name="Bonnefoy V."/>
            <person name="Bruneel O."/>
            <person name="Chandler M."/>
            <person name="Cleiss J."/>
            <person name="Duran R."/>
            <person name="Elbaz-Poulichet F."/>
            <person name="Fonknechten N."/>
            <person name="Lauga B."/>
            <person name="Mornico D."/>
            <person name="Ortet P."/>
            <person name="Schaeffer C."/>
            <person name="Siguier P."/>
            <person name="Alexander Thil Smith A."/>
            <person name="Van Dorsselaer A."/>
            <person name="Weissenbach J."/>
            <person name="Medigue C."/>
            <person name="Le Paslier D."/>
        </authorList>
    </citation>
    <scope>NUCLEOTIDE SEQUENCE</scope>
</reference>
<organism evidence="1">
    <name type="scientific">mine drainage metagenome</name>
    <dbReference type="NCBI Taxonomy" id="410659"/>
    <lineage>
        <taxon>unclassified sequences</taxon>
        <taxon>metagenomes</taxon>
        <taxon>ecological metagenomes</taxon>
    </lineage>
</organism>
<name>E6QWD7_9ZZZZ</name>
<gene>
    <name evidence="1" type="ORF">CARN7_2394</name>
</gene>
<accession>E6QWD7</accession>
<comment type="caution">
    <text evidence="1">The sequence shown here is derived from an EMBL/GenBank/DDBJ whole genome shotgun (WGS) entry which is preliminary data.</text>
</comment>
<protein>
    <submittedName>
        <fullName evidence="1">Uncharacterized protein</fullName>
    </submittedName>
</protein>
<dbReference type="AlphaFoldDB" id="E6QWD7"/>
<sequence>MLVHSRPLEWLPRCICLLRAMKPWWWHKKVCENFSHLFFYFAELKHQSQYGYAKLTLPDSIFTGLKAGDSLAFEITF</sequence>
<dbReference type="EMBL" id="CABR01000151">
    <property type="protein sequence ID" value="CBI11560.1"/>
    <property type="molecule type" value="Genomic_DNA"/>
</dbReference>
<proteinExistence type="predicted"/>